<feature type="compositionally biased region" description="Polar residues" evidence="1">
    <location>
        <begin position="9"/>
        <end position="31"/>
    </location>
</feature>
<dbReference type="EMBL" id="GBXM01099310">
    <property type="protein sequence ID" value="JAH09267.1"/>
    <property type="molecule type" value="Transcribed_RNA"/>
</dbReference>
<evidence type="ECO:0000313" key="2">
    <source>
        <dbReference type="EMBL" id="JAH09267.1"/>
    </source>
</evidence>
<protein>
    <submittedName>
        <fullName evidence="2">Uncharacterized protein</fullName>
    </submittedName>
</protein>
<proteinExistence type="predicted"/>
<accession>A0A0E9PYC7</accession>
<name>A0A0E9PYC7_ANGAN</name>
<evidence type="ECO:0000256" key="1">
    <source>
        <dbReference type="SAM" id="MobiDB-lite"/>
    </source>
</evidence>
<reference evidence="2" key="2">
    <citation type="journal article" date="2015" name="Fish Shellfish Immunol.">
        <title>Early steps in the European eel (Anguilla anguilla)-Vibrio vulnificus interaction in the gills: Role of the RtxA13 toxin.</title>
        <authorList>
            <person name="Callol A."/>
            <person name="Pajuelo D."/>
            <person name="Ebbesson L."/>
            <person name="Teles M."/>
            <person name="MacKenzie S."/>
            <person name="Amaro C."/>
        </authorList>
    </citation>
    <scope>NUCLEOTIDE SEQUENCE</scope>
</reference>
<organism evidence="2">
    <name type="scientific">Anguilla anguilla</name>
    <name type="common">European freshwater eel</name>
    <name type="synonym">Muraena anguilla</name>
    <dbReference type="NCBI Taxonomy" id="7936"/>
    <lineage>
        <taxon>Eukaryota</taxon>
        <taxon>Metazoa</taxon>
        <taxon>Chordata</taxon>
        <taxon>Craniata</taxon>
        <taxon>Vertebrata</taxon>
        <taxon>Euteleostomi</taxon>
        <taxon>Actinopterygii</taxon>
        <taxon>Neopterygii</taxon>
        <taxon>Teleostei</taxon>
        <taxon>Anguilliformes</taxon>
        <taxon>Anguillidae</taxon>
        <taxon>Anguilla</taxon>
    </lineage>
</organism>
<sequence length="37" mass="4172">MVMAGSKMPSLSESISLQKTSYFRDGNLQQRNKSHLT</sequence>
<feature type="region of interest" description="Disordered" evidence="1">
    <location>
        <begin position="1"/>
        <end position="37"/>
    </location>
</feature>
<dbReference type="AlphaFoldDB" id="A0A0E9PYC7"/>
<reference evidence="2" key="1">
    <citation type="submission" date="2014-11" db="EMBL/GenBank/DDBJ databases">
        <authorList>
            <person name="Amaro Gonzalez C."/>
        </authorList>
    </citation>
    <scope>NUCLEOTIDE SEQUENCE</scope>
</reference>